<dbReference type="RefSeq" id="WP_218114888.1">
    <property type="nucleotide sequence ID" value="NZ_CAJVAP010000012.1"/>
</dbReference>
<proteinExistence type="predicted"/>
<dbReference type="Proteomes" id="UP000693892">
    <property type="component" value="Unassembled WGS sequence"/>
</dbReference>
<keyword evidence="2" id="KW-1185">Reference proteome</keyword>
<name>A0A916JXH0_9MICO</name>
<sequence>MEILPEGNKDYVYGGRFTGTVQLEMIIEAATESLADVPNLGAVDVARIHHKDGAVTHWHTHPGGQILTLAAGVGRVGSDEGTTTGILPGTVIRTEPNERHWHGADEGSDCVWHSVVWGVTDWSDDNPLEGK</sequence>
<organism evidence="1 2">
    <name type="scientific">Leucobacter soli</name>
    <dbReference type="NCBI Taxonomy" id="2812850"/>
    <lineage>
        <taxon>Bacteria</taxon>
        <taxon>Bacillati</taxon>
        <taxon>Actinomycetota</taxon>
        <taxon>Actinomycetes</taxon>
        <taxon>Micrococcales</taxon>
        <taxon>Microbacteriaceae</taxon>
        <taxon>Leucobacter</taxon>
    </lineage>
</organism>
<dbReference type="PANTHER" id="PTHR43698">
    <property type="entry name" value="RIBD C-TERMINAL DOMAIN CONTAINING PROTEIN"/>
    <property type="match status" value="1"/>
</dbReference>
<evidence type="ECO:0000313" key="2">
    <source>
        <dbReference type="Proteomes" id="UP000693892"/>
    </source>
</evidence>
<evidence type="ECO:0000313" key="1">
    <source>
        <dbReference type="EMBL" id="CAG7610147.1"/>
    </source>
</evidence>
<dbReference type="EMBL" id="CAJVAP010000012">
    <property type="protein sequence ID" value="CAG7610147.1"/>
    <property type="molecule type" value="Genomic_DNA"/>
</dbReference>
<comment type="caution">
    <text evidence="1">The sequence shown here is derived from an EMBL/GenBank/DDBJ whole genome shotgun (WGS) entry which is preliminary data.</text>
</comment>
<gene>
    <name evidence="1" type="ORF">LEUCIP111803_01267</name>
</gene>
<dbReference type="PANTHER" id="PTHR43698:SF1">
    <property type="entry name" value="BLL4564 PROTEIN"/>
    <property type="match status" value="1"/>
</dbReference>
<dbReference type="AlphaFoldDB" id="A0A916JXH0"/>
<protein>
    <recommendedName>
        <fullName evidence="3">Cupin domain-containing protein</fullName>
    </recommendedName>
</protein>
<evidence type="ECO:0008006" key="3">
    <source>
        <dbReference type="Google" id="ProtNLM"/>
    </source>
</evidence>
<accession>A0A916JXH0</accession>
<reference evidence="1" key="1">
    <citation type="submission" date="2021-06" db="EMBL/GenBank/DDBJ databases">
        <authorList>
            <person name="Criscuolo A."/>
        </authorList>
    </citation>
    <scope>NUCLEOTIDE SEQUENCE</scope>
    <source>
        <strain evidence="1">CIP111803</strain>
    </source>
</reference>